<dbReference type="PROSITE" id="PS50801">
    <property type="entry name" value="STAS"/>
    <property type="match status" value="1"/>
</dbReference>
<dbReference type="Pfam" id="PF01740">
    <property type="entry name" value="STAS"/>
    <property type="match status" value="1"/>
</dbReference>
<accession>A0A7I7KYM3</accession>
<dbReference type="GO" id="GO:0043856">
    <property type="term" value="F:anti-sigma factor antagonist activity"/>
    <property type="evidence" value="ECO:0007669"/>
    <property type="project" value="InterPro"/>
</dbReference>
<evidence type="ECO:0000313" key="4">
    <source>
        <dbReference type="EMBL" id="BBX46937.1"/>
    </source>
</evidence>
<dbReference type="SUPFAM" id="SSF52091">
    <property type="entry name" value="SpoIIaa-like"/>
    <property type="match status" value="1"/>
</dbReference>
<sequence length="103" mass="10819">MVSIGGEVDLSTAPAFEAAITTALEEQPPVLVIDLSDVTFMASVGLRILVATQDENRDAVRVAIVANSSATARPIQMTGLDEIISLYPTLDEALSATESTARD</sequence>
<dbReference type="PANTHER" id="PTHR33495:SF13">
    <property type="entry name" value="ANTI-SIGMA-F FACTOR ANTAGONIST RSFB"/>
    <property type="match status" value="1"/>
</dbReference>
<evidence type="ECO:0000313" key="5">
    <source>
        <dbReference type="Proteomes" id="UP000465866"/>
    </source>
</evidence>
<dbReference type="Gene3D" id="3.30.750.24">
    <property type="entry name" value="STAS domain"/>
    <property type="match status" value="1"/>
</dbReference>
<evidence type="ECO:0000259" key="3">
    <source>
        <dbReference type="PROSITE" id="PS50801"/>
    </source>
</evidence>
<dbReference type="EMBL" id="AP022569">
    <property type="protein sequence ID" value="BBX46937.1"/>
    <property type="molecule type" value="Genomic_DNA"/>
</dbReference>
<evidence type="ECO:0000256" key="1">
    <source>
        <dbReference type="ARBA" id="ARBA00009013"/>
    </source>
</evidence>
<evidence type="ECO:0000256" key="2">
    <source>
        <dbReference type="RuleBase" id="RU003749"/>
    </source>
</evidence>
<dbReference type="KEGG" id="mcoo:MCOO_29520"/>
<dbReference type="InterPro" id="IPR002645">
    <property type="entry name" value="STAS_dom"/>
</dbReference>
<dbReference type="CDD" id="cd07043">
    <property type="entry name" value="STAS_anti-anti-sigma_factors"/>
    <property type="match status" value="1"/>
</dbReference>
<dbReference type="AlphaFoldDB" id="A0A7I7KYM3"/>
<dbReference type="NCBIfam" id="TIGR00377">
    <property type="entry name" value="ant_ant_sig"/>
    <property type="match status" value="1"/>
</dbReference>
<organism evidence="4 5">
    <name type="scientific">Mycobacterium cookii</name>
    <dbReference type="NCBI Taxonomy" id="1775"/>
    <lineage>
        <taxon>Bacteria</taxon>
        <taxon>Bacillati</taxon>
        <taxon>Actinomycetota</taxon>
        <taxon>Actinomycetes</taxon>
        <taxon>Mycobacteriales</taxon>
        <taxon>Mycobacteriaceae</taxon>
        <taxon>Mycobacterium</taxon>
    </lineage>
</organism>
<proteinExistence type="inferred from homology"/>
<dbReference type="PANTHER" id="PTHR33495">
    <property type="entry name" value="ANTI-SIGMA FACTOR ANTAGONIST TM_1081-RELATED-RELATED"/>
    <property type="match status" value="1"/>
</dbReference>
<comment type="similarity">
    <text evidence="1 2">Belongs to the anti-sigma-factor antagonist family.</text>
</comment>
<dbReference type="InterPro" id="IPR003658">
    <property type="entry name" value="Anti-sigma_ant"/>
</dbReference>
<name>A0A7I7KYM3_9MYCO</name>
<reference evidence="4 5" key="1">
    <citation type="journal article" date="2019" name="Emerg. Microbes Infect.">
        <title>Comprehensive subspecies identification of 175 nontuberculous mycobacteria species based on 7547 genomic profiles.</title>
        <authorList>
            <person name="Matsumoto Y."/>
            <person name="Kinjo T."/>
            <person name="Motooka D."/>
            <person name="Nabeya D."/>
            <person name="Jung N."/>
            <person name="Uechi K."/>
            <person name="Horii T."/>
            <person name="Iida T."/>
            <person name="Fujita J."/>
            <person name="Nakamura S."/>
        </authorList>
    </citation>
    <scope>NUCLEOTIDE SEQUENCE [LARGE SCALE GENOMIC DNA]</scope>
    <source>
        <strain evidence="4 5">JCM 12404</strain>
    </source>
</reference>
<keyword evidence="5" id="KW-1185">Reference proteome</keyword>
<dbReference type="InterPro" id="IPR036513">
    <property type="entry name" value="STAS_dom_sf"/>
</dbReference>
<gene>
    <name evidence="4" type="primary">rsfB_3</name>
    <name evidence="4" type="ORF">MCOO_29520</name>
</gene>
<dbReference type="Proteomes" id="UP000465866">
    <property type="component" value="Chromosome"/>
</dbReference>
<feature type="domain" description="STAS" evidence="3">
    <location>
        <begin position="1"/>
        <end position="97"/>
    </location>
</feature>
<protein>
    <recommendedName>
        <fullName evidence="2">Anti-sigma factor antagonist</fullName>
    </recommendedName>
</protein>